<name>A0A7K1FRR0_9ACTN</name>
<dbReference type="AlphaFoldDB" id="A0A7K1FRR0"/>
<dbReference type="InterPro" id="IPR000073">
    <property type="entry name" value="AB_hydrolase_1"/>
</dbReference>
<dbReference type="Pfam" id="PF12697">
    <property type="entry name" value="Abhydrolase_6"/>
    <property type="match status" value="1"/>
</dbReference>
<sequence length="268" mass="27347">MTEYVTTARGDRIGYDLRGSGPALVFVAGAGPFRAMDPWTTETAEKAAGLGLTTLVFDRTGRGDSPAGGRLDLDRELDTIRAVIDVAGGPAVLCGHSSGCSIVLRAAAAWLPVNGLALWEAPLAGSAADTASWSDGIESLIDAGDLEGATELYMRDMPPEWLAGAKASPEWGVIAASVVAKRADAQSLAWATAALEAAMAGEGALPALGIPVLSMYGTETFPEMPVAAARIAAAIPGTSVEEMPGAQHAWEPGPMADRLAAFTLAAAG</sequence>
<protein>
    <submittedName>
        <fullName evidence="2">Alpha/beta fold hydrolase</fullName>
    </submittedName>
</protein>
<dbReference type="InterPro" id="IPR029058">
    <property type="entry name" value="AB_hydrolase_fold"/>
</dbReference>
<evidence type="ECO:0000313" key="2">
    <source>
        <dbReference type="EMBL" id="MTD16832.1"/>
    </source>
</evidence>
<gene>
    <name evidence="2" type="ORF">GIS00_23135</name>
</gene>
<evidence type="ECO:0000313" key="3">
    <source>
        <dbReference type="Proteomes" id="UP000460221"/>
    </source>
</evidence>
<keyword evidence="3" id="KW-1185">Reference proteome</keyword>
<accession>A0A7K1FRR0</accession>
<keyword evidence="2" id="KW-0378">Hydrolase</keyword>
<reference evidence="2 3" key="1">
    <citation type="submission" date="2019-11" db="EMBL/GenBank/DDBJ databases">
        <authorList>
            <person name="Jiang L.-Q."/>
        </authorList>
    </citation>
    <scope>NUCLEOTIDE SEQUENCE [LARGE SCALE GENOMIC DNA]</scope>
    <source>
        <strain evidence="2 3">YIM 132087</strain>
    </source>
</reference>
<proteinExistence type="predicted"/>
<dbReference type="GO" id="GO:0016787">
    <property type="term" value="F:hydrolase activity"/>
    <property type="evidence" value="ECO:0007669"/>
    <property type="project" value="UniProtKB-KW"/>
</dbReference>
<dbReference type="SUPFAM" id="SSF53474">
    <property type="entry name" value="alpha/beta-Hydrolases"/>
    <property type="match status" value="1"/>
</dbReference>
<feature type="domain" description="AB hydrolase-1" evidence="1">
    <location>
        <begin position="24"/>
        <end position="250"/>
    </location>
</feature>
<dbReference type="EMBL" id="WLYK01000011">
    <property type="protein sequence ID" value="MTD16832.1"/>
    <property type="molecule type" value="Genomic_DNA"/>
</dbReference>
<organism evidence="2 3">
    <name type="scientific">Nakamurella alba</name>
    <dbReference type="NCBI Taxonomy" id="2665158"/>
    <lineage>
        <taxon>Bacteria</taxon>
        <taxon>Bacillati</taxon>
        <taxon>Actinomycetota</taxon>
        <taxon>Actinomycetes</taxon>
        <taxon>Nakamurellales</taxon>
        <taxon>Nakamurellaceae</taxon>
        <taxon>Nakamurella</taxon>
    </lineage>
</organism>
<dbReference type="Proteomes" id="UP000460221">
    <property type="component" value="Unassembled WGS sequence"/>
</dbReference>
<dbReference type="RefSeq" id="WP_154770795.1">
    <property type="nucleotide sequence ID" value="NZ_WLYK01000011.1"/>
</dbReference>
<evidence type="ECO:0000259" key="1">
    <source>
        <dbReference type="Pfam" id="PF12697"/>
    </source>
</evidence>
<dbReference type="Gene3D" id="3.40.50.1820">
    <property type="entry name" value="alpha/beta hydrolase"/>
    <property type="match status" value="1"/>
</dbReference>
<comment type="caution">
    <text evidence="2">The sequence shown here is derived from an EMBL/GenBank/DDBJ whole genome shotgun (WGS) entry which is preliminary data.</text>
</comment>